<feature type="transmembrane region" description="Helical" evidence="1">
    <location>
        <begin position="100"/>
        <end position="126"/>
    </location>
</feature>
<evidence type="ECO:0000313" key="3">
    <source>
        <dbReference type="WBParaSite" id="HCON_00166390-00001"/>
    </source>
</evidence>
<feature type="transmembrane region" description="Helical" evidence="1">
    <location>
        <begin position="229"/>
        <end position="249"/>
    </location>
</feature>
<keyword evidence="2" id="KW-1185">Reference proteome</keyword>
<proteinExistence type="predicted"/>
<feature type="transmembrane region" description="Helical" evidence="1">
    <location>
        <begin position="161"/>
        <end position="179"/>
    </location>
</feature>
<dbReference type="OrthoDB" id="5798401at2759"/>
<sequence length="390" mass="44091">VGWHISRSLGCPSGMNDTSTELTTSWSIEGIEIKWLAELLIHDRSTNKSLPYVPILGLNTCTYTNVSLLALYCFAIPLNVFFFATLLPEVTRRCVMKLKLLIATVTVVNIIWSITWLCLSLTFSLIEESDEVMVVLNADEDGALLRETLWELVAHQLIDNLLAAQSILIFAIAIDRYLNLFTTYSTTIESVIAKVVLVVMPFVLAATVFDHRVLAIVLPKESAVFCRLCLLLCPSLLSATLLLIALFPTDSKNSFEPRFPISLSTSLPRVMLLATLLDVFWRVAFFFQLLEIDFDFRIVTGSELGDEILTKILDTLYEIAVFIVHLFPIYFPILLLTFVRHYRMQASSRLSQLSAVICCNSDAIVDYRCETMRSIIADQKKRRTMMISVH</sequence>
<feature type="transmembrane region" description="Helical" evidence="1">
    <location>
        <begin position="319"/>
        <end position="339"/>
    </location>
</feature>
<dbReference type="Proteomes" id="UP000025227">
    <property type="component" value="Unplaced"/>
</dbReference>
<evidence type="ECO:0000256" key="1">
    <source>
        <dbReference type="SAM" id="Phobius"/>
    </source>
</evidence>
<dbReference type="WBParaSite" id="HCON_00166390-00001">
    <property type="protein sequence ID" value="HCON_00166390-00001"/>
    <property type="gene ID" value="HCON_00166390"/>
</dbReference>
<keyword evidence="1" id="KW-0472">Membrane</keyword>
<accession>A0A7I4Z0V8</accession>
<feature type="transmembrane region" description="Helical" evidence="1">
    <location>
        <begin position="270"/>
        <end position="290"/>
    </location>
</feature>
<feature type="transmembrane region" description="Helical" evidence="1">
    <location>
        <begin position="191"/>
        <end position="209"/>
    </location>
</feature>
<keyword evidence="1" id="KW-1133">Transmembrane helix</keyword>
<dbReference type="OMA" id="SVCLVIK"/>
<dbReference type="AlphaFoldDB" id="A0A7I4Z0V8"/>
<name>A0A7I4Z0V8_HAECO</name>
<protein>
    <submittedName>
        <fullName evidence="3">G_PROTEIN_RECEP_F1_2 domain-containing protein</fullName>
    </submittedName>
</protein>
<feature type="transmembrane region" description="Helical" evidence="1">
    <location>
        <begin position="66"/>
        <end position="88"/>
    </location>
</feature>
<keyword evidence="1" id="KW-0812">Transmembrane</keyword>
<organism evidence="2 3">
    <name type="scientific">Haemonchus contortus</name>
    <name type="common">Barber pole worm</name>
    <dbReference type="NCBI Taxonomy" id="6289"/>
    <lineage>
        <taxon>Eukaryota</taxon>
        <taxon>Metazoa</taxon>
        <taxon>Ecdysozoa</taxon>
        <taxon>Nematoda</taxon>
        <taxon>Chromadorea</taxon>
        <taxon>Rhabditida</taxon>
        <taxon>Rhabditina</taxon>
        <taxon>Rhabditomorpha</taxon>
        <taxon>Strongyloidea</taxon>
        <taxon>Trichostrongylidae</taxon>
        <taxon>Haemonchus</taxon>
    </lineage>
</organism>
<evidence type="ECO:0000313" key="2">
    <source>
        <dbReference type="Proteomes" id="UP000025227"/>
    </source>
</evidence>
<reference evidence="3" key="1">
    <citation type="submission" date="2020-12" db="UniProtKB">
        <authorList>
            <consortium name="WormBaseParasite"/>
        </authorList>
    </citation>
    <scope>IDENTIFICATION</scope>
    <source>
        <strain evidence="3">MHco3</strain>
    </source>
</reference>